<dbReference type="eggNOG" id="KOG1838">
    <property type="taxonomic scope" value="Eukaryota"/>
</dbReference>
<sequence length="471" mass="52983">MQALFSLAGLAKLVLGERERKKYAFIVYLVHCLHYHWAAKRPTLTHQDSPTTRRILRSCRQLAQKYHPTWYLFNGHLQTLMVALSTTAPVIRYDRQLLTLSDGGTVSLDWAIPASSPDDPFHDSHVLRNRTTQPTVLMFHGLTGSSDEPYIRKTVKRLLHDGWRVAVMNARGCGRNPVTSSKLCCPAYTHDVREVVAFVCTHHIAKGVPLMGIGFSLGANILLKYVGEEGAACLLTAAVSVANPYDFVVTNLHITHSWFHRWVYNAAMTRSLLRMVFDETNAHEHLTKHPAVDIALLRNIKTLTEYDHHVSRHTFGYLTPMDIYRDASSAAYLKHIAIPTLCISAHDDPICPHTAIPYEECRSNPNIVLAVTHSGGHVGFFTSQHLFDDEPGMWCADVIAQYCDGIFRYPDDLQTSVHGTDHDVQACRRATTVDVTSLRSYQGWSSGLRYWQQNRADQAGEIREPNVVCAS</sequence>
<reference evidence="4" key="1">
    <citation type="submission" date="2013-12" db="EMBL/GenBank/DDBJ databases">
        <title>The Genome Sequence of Aphanomyces invadans NJM9701.</title>
        <authorList>
            <consortium name="The Broad Institute Genomics Platform"/>
            <person name="Russ C."/>
            <person name="Tyler B."/>
            <person name="van West P."/>
            <person name="Dieguez-Uribeondo J."/>
            <person name="Young S.K."/>
            <person name="Zeng Q."/>
            <person name="Gargeya S."/>
            <person name="Fitzgerald M."/>
            <person name="Abouelleil A."/>
            <person name="Alvarado L."/>
            <person name="Chapman S.B."/>
            <person name="Gainer-Dewar J."/>
            <person name="Goldberg J."/>
            <person name="Griggs A."/>
            <person name="Gujja S."/>
            <person name="Hansen M."/>
            <person name="Howarth C."/>
            <person name="Imamovic A."/>
            <person name="Ireland A."/>
            <person name="Larimer J."/>
            <person name="McCowan C."/>
            <person name="Murphy C."/>
            <person name="Pearson M."/>
            <person name="Poon T.W."/>
            <person name="Priest M."/>
            <person name="Roberts A."/>
            <person name="Saif S."/>
            <person name="Shea T."/>
            <person name="Sykes S."/>
            <person name="Wortman J."/>
            <person name="Nusbaum C."/>
            <person name="Birren B."/>
        </authorList>
    </citation>
    <scope>NUCLEOTIDE SEQUENCE [LARGE SCALE GENOMIC DNA]</scope>
    <source>
        <strain evidence="4">NJM9701</strain>
    </source>
</reference>
<feature type="domain" description="AB hydrolase-1" evidence="3">
    <location>
        <begin position="134"/>
        <end position="382"/>
    </location>
</feature>
<dbReference type="InterPro" id="IPR000073">
    <property type="entry name" value="AB_hydrolase_1"/>
</dbReference>
<dbReference type="VEuPathDB" id="FungiDB:H310_09632"/>
<dbReference type="Pfam" id="PF00561">
    <property type="entry name" value="Abhydrolase_1"/>
    <property type="match status" value="1"/>
</dbReference>
<feature type="active site" description="Charge relay system" evidence="2">
    <location>
        <position position="377"/>
    </location>
</feature>
<organism evidence="4">
    <name type="scientific">Aphanomyces invadans</name>
    <dbReference type="NCBI Taxonomy" id="157072"/>
    <lineage>
        <taxon>Eukaryota</taxon>
        <taxon>Sar</taxon>
        <taxon>Stramenopiles</taxon>
        <taxon>Oomycota</taxon>
        <taxon>Saprolegniomycetes</taxon>
        <taxon>Saprolegniales</taxon>
        <taxon>Verrucalvaceae</taxon>
        <taxon>Aphanomyces</taxon>
    </lineage>
</organism>
<dbReference type="PANTHER" id="PTHR10794:SF84">
    <property type="entry name" value="ESTERASE_LIPASE_THIOESTERASE FAMILY PROTEIN"/>
    <property type="match status" value="1"/>
</dbReference>
<dbReference type="GO" id="GO:0047372">
    <property type="term" value="F:monoacylglycerol lipase activity"/>
    <property type="evidence" value="ECO:0007669"/>
    <property type="project" value="TreeGrafter"/>
</dbReference>
<dbReference type="AlphaFoldDB" id="A0A024TTA7"/>
<dbReference type="OrthoDB" id="247542at2759"/>
<evidence type="ECO:0000259" key="3">
    <source>
        <dbReference type="Pfam" id="PF00561"/>
    </source>
</evidence>
<dbReference type="InterPro" id="IPR012020">
    <property type="entry name" value="ABHD4"/>
</dbReference>
<dbReference type="STRING" id="157072.A0A024TTA7"/>
<name>A0A024TTA7_9STRA</name>
<dbReference type="SUPFAM" id="SSF53474">
    <property type="entry name" value="alpha/beta-Hydrolases"/>
    <property type="match status" value="1"/>
</dbReference>
<dbReference type="InterPro" id="IPR029058">
    <property type="entry name" value="AB_hydrolase_fold"/>
</dbReference>
<feature type="active site" description="Charge relay system" evidence="2">
    <location>
        <position position="216"/>
    </location>
</feature>
<dbReference type="EMBL" id="KI913973">
    <property type="protein sequence ID" value="ETV97273.1"/>
    <property type="molecule type" value="Genomic_DNA"/>
</dbReference>
<dbReference type="PIRSF" id="PIRSF005211">
    <property type="entry name" value="Ab_hydro_YheT"/>
    <property type="match status" value="1"/>
</dbReference>
<gene>
    <name evidence="4" type="ORF">H310_09632</name>
</gene>
<dbReference type="GeneID" id="20086682"/>
<proteinExistence type="inferred from homology"/>
<evidence type="ECO:0000256" key="2">
    <source>
        <dbReference type="PIRSR" id="PIRSR005211-1"/>
    </source>
</evidence>
<dbReference type="Gene3D" id="3.40.50.1820">
    <property type="entry name" value="alpha/beta hydrolase"/>
    <property type="match status" value="1"/>
</dbReference>
<feature type="active site" description="Charge relay system" evidence="2">
    <location>
        <position position="348"/>
    </location>
</feature>
<comment type="similarity">
    <text evidence="1">Belongs to the AB hydrolase superfamily. AB hydrolase 4 family.</text>
</comment>
<dbReference type="RefSeq" id="XP_008873981.1">
    <property type="nucleotide sequence ID" value="XM_008875759.1"/>
</dbReference>
<evidence type="ECO:0000256" key="1">
    <source>
        <dbReference type="ARBA" id="ARBA00010884"/>
    </source>
</evidence>
<dbReference type="PANTHER" id="PTHR10794">
    <property type="entry name" value="ABHYDROLASE DOMAIN-CONTAINING PROTEIN"/>
    <property type="match status" value="1"/>
</dbReference>
<protein>
    <recommendedName>
        <fullName evidence="3">AB hydrolase-1 domain-containing protein</fullName>
    </recommendedName>
</protein>
<evidence type="ECO:0000313" key="4">
    <source>
        <dbReference type="EMBL" id="ETV97273.1"/>
    </source>
</evidence>
<dbReference type="InterPro" id="IPR050960">
    <property type="entry name" value="AB_hydrolase_4_sf"/>
</dbReference>
<accession>A0A024TTA7</accession>
<dbReference type="GO" id="GO:0034338">
    <property type="term" value="F:short-chain carboxylesterase activity"/>
    <property type="evidence" value="ECO:0007669"/>
    <property type="project" value="TreeGrafter"/>
</dbReference>